<gene>
    <name evidence="4" type="ORF">BIFCAT_01232</name>
</gene>
<dbReference type="CDD" id="cd00761">
    <property type="entry name" value="Glyco_tranf_GTA_type"/>
    <property type="match status" value="1"/>
</dbReference>
<keyword evidence="1 4" id="KW-0328">Glycosyltransferase</keyword>
<dbReference type="InterPro" id="IPR029044">
    <property type="entry name" value="Nucleotide-diphossugar_trans"/>
</dbReference>
<organism evidence="4 5">
    <name type="scientific">Bifidobacterium catenulatum DSM 16992 = JCM 1194 = LMG 11043</name>
    <dbReference type="NCBI Taxonomy" id="566552"/>
    <lineage>
        <taxon>Bacteria</taxon>
        <taxon>Bacillati</taxon>
        <taxon>Actinomycetota</taxon>
        <taxon>Actinomycetes</taxon>
        <taxon>Bifidobacteriales</taxon>
        <taxon>Bifidobacteriaceae</taxon>
        <taxon>Bifidobacterium</taxon>
    </lineage>
</organism>
<keyword evidence="2 4" id="KW-0808">Transferase</keyword>
<dbReference type="Proteomes" id="UP000003882">
    <property type="component" value="Unassembled WGS sequence"/>
</dbReference>
<dbReference type="eggNOG" id="COG1216">
    <property type="taxonomic scope" value="Bacteria"/>
</dbReference>
<dbReference type="EMBL" id="ABXY01000016">
    <property type="protein sequence ID" value="EEB21403.1"/>
    <property type="molecule type" value="Genomic_DNA"/>
</dbReference>
<dbReference type="InterPro" id="IPR001173">
    <property type="entry name" value="Glyco_trans_2-like"/>
</dbReference>
<reference evidence="4 5" key="1">
    <citation type="submission" date="2008-10" db="EMBL/GenBank/DDBJ databases">
        <title>Draft genome sequence of Bifidobacterium catenulatum (DSM 16992).</title>
        <authorList>
            <person name="Sudarsanam P."/>
            <person name="Ley R."/>
            <person name="Guruge J."/>
            <person name="Turnbaugh P.J."/>
            <person name="Mahowald M."/>
            <person name="Liep D."/>
            <person name="Gordon J."/>
        </authorList>
    </citation>
    <scope>NUCLEOTIDE SEQUENCE [LARGE SCALE GENOMIC DNA]</scope>
    <source>
        <strain evidence="4 5">DSM 16992</strain>
    </source>
</reference>
<dbReference type="AlphaFoldDB" id="B6XVK3"/>
<dbReference type="PANTHER" id="PTHR22916">
    <property type="entry name" value="GLYCOSYLTRANSFERASE"/>
    <property type="match status" value="1"/>
</dbReference>
<protein>
    <submittedName>
        <fullName evidence="4">Glycosyltransferase, group 2 family protein</fullName>
        <ecNumber evidence="4">2.4.-.-</ecNumber>
    </submittedName>
</protein>
<evidence type="ECO:0000256" key="1">
    <source>
        <dbReference type="ARBA" id="ARBA00022676"/>
    </source>
</evidence>
<feature type="domain" description="Glycosyltransferase 2-like" evidence="3">
    <location>
        <begin position="16"/>
        <end position="143"/>
    </location>
</feature>
<dbReference type="EC" id="2.4.-.-" evidence="4"/>
<proteinExistence type="predicted"/>
<dbReference type="SUPFAM" id="SSF53448">
    <property type="entry name" value="Nucleotide-diphospho-sugar transferases"/>
    <property type="match status" value="1"/>
</dbReference>
<dbReference type="Gene3D" id="3.90.550.10">
    <property type="entry name" value="Spore Coat Polysaccharide Biosynthesis Protein SpsA, Chain A"/>
    <property type="match status" value="1"/>
</dbReference>
<reference evidence="4 5" key="2">
    <citation type="submission" date="2008-10" db="EMBL/GenBank/DDBJ databases">
        <authorList>
            <person name="Fulton L."/>
            <person name="Clifton S."/>
            <person name="Fulton B."/>
            <person name="Xu J."/>
            <person name="Minx P."/>
            <person name="Pepin K.H."/>
            <person name="Johnson M."/>
            <person name="Bhonagiri V."/>
            <person name="Nash W.E."/>
            <person name="Mardis E.R."/>
            <person name="Wilson R.K."/>
        </authorList>
    </citation>
    <scope>NUCLEOTIDE SEQUENCE [LARGE SCALE GENOMIC DNA]</scope>
    <source>
        <strain evidence="4 5">DSM 16992</strain>
    </source>
</reference>
<comment type="caution">
    <text evidence="4">The sequence shown here is derived from an EMBL/GenBank/DDBJ whole genome shotgun (WGS) entry which is preliminary data.</text>
</comment>
<evidence type="ECO:0000256" key="2">
    <source>
        <dbReference type="ARBA" id="ARBA00022679"/>
    </source>
</evidence>
<dbReference type="GO" id="GO:0016757">
    <property type="term" value="F:glycosyltransferase activity"/>
    <property type="evidence" value="ECO:0007669"/>
    <property type="project" value="UniProtKB-KW"/>
</dbReference>
<accession>B6XVK3</accession>
<evidence type="ECO:0000259" key="3">
    <source>
        <dbReference type="Pfam" id="PF00535"/>
    </source>
</evidence>
<name>B6XVK3_9BIFI</name>
<dbReference type="Pfam" id="PF00535">
    <property type="entry name" value="Glycos_transf_2"/>
    <property type="match status" value="1"/>
</dbReference>
<dbReference type="PANTHER" id="PTHR22916:SF51">
    <property type="entry name" value="GLYCOSYLTRANSFERASE EPSH-RELATED"/>
    <property type="match status" value="1"/>
</dbReference>
<evidence type="ECO:0000313" key="5">
    <source>
        <dbReference type="Proteomes" id="UP000003882"/>
    </source>
</evidence>
<evidence type="ECO:0000313" key="4">
    <source>
        <dbReference type="EMBL" id="EEB21403.1"/>
    </source>
</evidence>
<sequence>MEMVSTVKELTMDLVSVIIPIYGVEQYLDRCVRSVVNQSYAHLEIILVDDGSTDRCPAMCDAWANKDSRIQVIHKPNGGLSSARNAGLDMATGEFIAFVDSDDYVEPDYIATMIDAAQKNHADLVMCSVFHEDADGNAIEQTAPVRRKEYAPITDTLRTCSGIDCMRQRGEENGVDNVVAWNKLYRCQLWKDLRYPVGKLHEDEFVTYRIFGRTRTAVLLPERLYHYIERTGSIMHTKYTLQSLDIIEALIGKVRFLLDEGAMDLFPVFFSQLKDSIYKARQLDWSDAQVHKRLKELFRMFRTIPWSSIRYLPFKDQVNYMGTRLCPFLFWGRKTYGEKGAVKGDTQ</sequence>